<dbReference type="GO" id="GO:0016020">
    <property type="term" value="C:membrane"/>
    <property type="evidence" value="ECO:0007669"/>
    <property type="project" value="UniProtKB-SubCell"/>
</dbReference>
<feature type="transmembrane region" description="Helical" evidence="6">
    <location>
        <begin position="475"/>
        <end position="494"/>
    </location>
</feature>
<dbReference type="PaxDb" id="880073-Calab_3225"/>
<evidence type="ECO:0000313" key="8">
    <source>
        <dbReference type="EMBL" id="EHO42829.1"/>
    </source>
</evidence>
<feature type="transmembrane region" description="Helical" evidence="6">
    <location>
        <begin position="417"/>
        <end position="435"/>
    </location>
</feature>
<dbReference type="Pfam" id="PF01940">
    <property type="entry name" value="DUF92"/>
    <property type="match status" value="1"/>
</dbReference>
<feature type="transmembrane region" description="Helical" evidence="6">
    <location>
        <begin position="161"/>
        <end position="179"/>
    </location>
</feature>
<dbReference type="EMBL" id="CM001402">
    <property type="protein sequence ID" value="EHO42829.1"/>
    <property type="molecule type" value="Genomic_DNA"/>
</dbReference>
<dbReference type="EMBL" id="CP018099">
    <property type="protein sequence ID" value="APF18862.1"/>
    <property type="molecule type" value="Genomic_DNA"/>
</dbReference>
<feature type="transmembrane region" description="Helical" evidence="6">
    <location>
        <begin position="214"/>
        <end position="231"/>
    </location>
</feature>
<proteinExistence type="inferred from homology"/>
<evidence type="ECO:0000256" key="2">
    <source>
        <dbReference type="ARBA" id="ARBA00009012"/>
    </source>
</evidence>
<feature type="transmembrane region" description="Helical" evidence="6">
    <location>
        <begin position="99"/>
        <end position="117"/>
    </location>
</feature>
<dbReference type="KEGG" id="caby:Cabys_2113"/>
<dbReference type="PANTHER" id="PTHR13353:SF5">
    <property type="entry name" value="TRANSMEMBRANE PROTEIN 19"/>
    <property type="match status" value="1"/>
</dbReference>
<dbReference type="Proteomes" id="UP000183868">
    <property type="component" value="Chromosome"/>
</dbReference>
<evidence type="ECO:0000256" key="1">
    <source>
        <dbReference type="ARBA" id="ARBA00004141"/>
    </source>
</evidence>
<feature type="transmembrane region" description="Helical" evidence="6">
    <location>
        <begin position="15"/>
        <end position="35"/>
    </location>
</feature>
<feature type="transmembrane region" description="Helical" evidence="6">
    <location>
        <begin position="318"/>
        <end position="338"/>
    </location>
</feature>
<dbReference type="PANTHER" id="PTHR13353">
    <property type="entry name" value="TRANSMEMBRANE PROTEIN 19"/>
    <property type="match status" value="1"/>
</dbReference>
<evidence type="ECO:0000313" key="10">
    <source>
        <dbReference type="Proteomes" id="UP000183868"/>
    </source>
</evidence>
<dbReference type="InParanoid" id="H1XUZ6"/>
<evidence type="ECO:0000256" key="3">
    <source>
        <dbReference type="ARBA" id="ARBA00022692"/>
    </source>
</evidence>
<dbReference type="eggNOG" id="COG0170">
    <property type="taxonomic scope" value="Bacteria"/>
</dbReference>
<accession>H1XUZ6</accession>
<feature type="transmembrane region" description="Helical" evidence="6">
    <location>
        <begin position="243"/>
        <end position="273"/>
    </location>
</feature>
<feature type="transmembrane region" description="Helical" evidence="6">
    <location>
        <begin position="124"/>
        <end position="141"/>
    </location>
</feature>
<comment type="similarity">
    <text evidence="2">Belongs to the TMEM19 family.</text>
</comment>
<dbReference type="InterPro" id="IPR002794">
    <property type="entry name" value="DUF92_TMEM19"/>
</dbReference>
<reference evidence="7 10" key="2">
    <citation type="submission" date="2016-11" db="EMBL/GenBank/DDBJ databases">
        <title>Genomic analysis of Caldithrix abyssi and proposal of a novel bacterial phylum Caldithrichaeota.</title>
        <authorList>
            <person name="Kublanov I."/>
            <person name="Sigalova O."/>
            <person name="Gavrilov S."/>
            <person name="Lebedinsky A."/>
            <person name="Ivanova N."/>
            <person name="Daum C."/>
            <person name="Reddy T."/>
            <person name="Klenk H.P."/>
            <person name="Goker M."/>
            <person name="Reva O."/>
            <person name="Miroshnichenko M."/>
            <person name="Kyprides N."/>
            <person name="Woyke T."/>
            <person name="Gelfand M."/>
        </authorList>
    </citation>
    <scope>NUCLEOTIDE SEQUENCE [LARGE SCALE GENOMIC DNA]</scope>
    <source>
        <strain evidence="7 10">LF13</strain>
    </source>
</reference>
<evidence type="ECO:0000313" key="9">
    <source>
        <dbReference type="Proteomes" id="UP000004671"/>
    </source>
</evidence>
<feature type="transmembrane region" description="Helical" evidence="6">
    <location>
        <begin position="387"/>
        <end position="411"/>
    </location>
</feature>
<keyword evidence="9" id="KW-1185">Reference proteome</keyword>
<dbReference type="RefSeq" id="WP_006930181.1">
    <property type="nucleotide sequence ID" value="NZ_CM001402.1"/>
</dbReference>
<gene>
    <name evidence="7" type="ORF">Cabys_2113</name>
    <name evidence="8" type="ORF">Calab_3225</name>
</gene>
<organism evidence="8 9">
    <name type="scientific">Caldithrix abyssi DSM 13497</name>
    <dbReference type="NCBI Taxonomy" id="880073"/>
    <lineage>
        <taxon>Bacteria</taxon>
        <taxon>Pseudomonadati</taxon>
        <taxon>Calditrichota</taxon>
        <taxon>Calditrichia</taxon>
        <taxon>Calditrichales</taxon>
        <taxon>Calditrichaceae</taxon>
        <taxon>Caldithrix</taxon>
    </lineage>
</organism>
<keyword evidence="5 6" id="KW-0472">Membrane</keyword>
<evidence type="ECO:0000313" key="7">
    <source>
        <dbReference type="EMBL" id="APF18862.1"/>
    </source>
</evidence>
<dbReference type="AlphaFoldDB" id="H1XUZ6"/>
<evidence type="ECO:0000256" key="5">
    <source>
        <dbReference type="ARBA" id="ARBA00023136"/>
    </source>
</evidence>
<keyword evidence="4 6" id="KW-1133">Transmembrane helix</keyword>
<feature type="transmembrane region" description="Helical" evidence="6">
    <location>
        <begin position="188"/>
        <end position="208"/>
    </location>
</feature>
<feature type="transmembrane region" description="Helical" evidence="6">
    <location>
        <begin position="279"/>
        <end position="298"/>
    </location>
</feature>
<dbReference type="eggNOG" id="COG1836">
    <property type="taxonomic scope" value="Bacteria"/>
</dbReference>
<evidence type="ECO:0000256" key="4">
    <source>
        <dbReference type="ARBA" id="ARBA00022989"/>
    </source>
</evidence>
<dbReference type="OrthoDB" id="9770047at2"/>
<dbReference type="HOGENOM" id="CLU_042633_0_0_0"/>
<protein>
    <submittedName>
        <fullName evidence="7">TIGR00297 family protein</fullName>
    </submittedName>
</protein>
<sequence length="497" mass="54493">MDWNSFLTAPQPADLILAVGAFLLILLILLISVWLKKILDLSHEVVRKFSHMGIGVLAALAPLYFSTPLLLLLLSLLFLTVNWVAVKKGLLKSIHSGRYSFGTVYFPLVYMILILIFWNIDRRFILLGIALFAIADALAALVGQRWGKSTSFTLVADQKSLLGSIAMFISSFALIYLILKFSFEVDRLLVLQVIALAALVTVVEALSSKGSDNFFVPFSGAVLAFLLVNFNEAQLNRFLSGEILALITAILSYRFRFLSLSGSAMVFLLATVIFGFGGWAWSVPILTFFILSSLLSKLGKNTKNQFKDTFEKSGVRDYAQVLANGGIGGALVILNALFPDRMWYQLYLLSLMVATSDTWSTEIGVLSKSNPRLITTFRKVKPGISGAVSLLGTAGGFLGSALILLSGLFFTELNGRVILWLLLLGLLGNLLDSLIGATVQGQYQCSVCGKYTEKKMHCDRETSLISGSKIIGNDMVNVASNLMAIILMVIIYYFHVL</sequence>
<name>H1XUZ6_CALAY</name>
<feature type="transmembrane region" description="Helical" evidence="6">
    <location>
        <begin position="56"/>
        <end position="79"/>
    </location>
</feature>
<dbReference type="STRING" id="880073.Cabys_2113"/>
<dbReference type="Proteomes" id="UP000004671">
    <property type="component" value="Chromosome"/>
</dbReference>
<reference evidence="8 9" key="1">
    <citation type="submission" date="2011-09" db="EMBL/GenBank/DDBJ databases">
        <title>The permanent draft genome of Caldithrix abyssi DSM 13497.</title>
        <authorList>
            <consortium name="US DOE Joint Genome Institute (JGI-PGF)"/>
            <person name="Lucas S."/>
            <person name="Han J."/>
            <person name="Lapidus A."/>
            <person name="Bruce D."/>
            <person name="Goodwin L."/>
            <person name="Pitluck S."/>
            <person name="Peters L."/>
            <person name="Kyrpides N."/>
            <person name="Mavromatis K."/>
            <person name="Ivanova N."/>
            <person name="Mikhailova N."/>
            <person name="Chertkov O."/>
            <person name="Detter J.C."/>
            <person name="Tapia R."/>
            <person name="Han C."/>
            <person name="Land M."/>
            <person name="Hauser L."/>
            <person name="Markowitz V."/>
            <person name="Cheng J.-F."/>
            <person name="Hugenholtz P."/>
            <person name="Woyke T."/>
            <person name="Wu D."/>
            <person name="Spring S."/>
            <person name="Brambilla E."/>
            <person name="Klenk H.-P."/>
            <person name="Eisen J.A."/>
        </authorList>
    </citation>
    <scope>NUCLEOTIDE SEQUENCE [LARGE SCALE GENOMIC DNA]</scope>
    <source>
        <strain evidence="8 9">DSM 13497</strain>
    </source>
</reference>
<comment type="subcellular location">
    <subcellularLocation>
        <location evidence="1">Membrane</location>
        <topology evidence="1">Multi-pass membrane protein</topology>
    </subcellularLocation>
</comment>
<evidence type="ECO:0000256" key="6">
    <source>
        <dbReference type="SAM" id="Phobius"/>
    </source>
</evidence>
<keyword evidence="3 6" id="KW-0812">Transmembrane</keyword>